<feature type="non-terminal residue" evidence="1">
    <location>
        <position position="141"/>
    </location>
</feature>
<organism evidence="1 2">
    <name type="scientific">Perkinsus chesapeaki</name>
    <name type="common">Clam parasite</name>
    <name type="synonym">Perkinsus andrewsi</name>
    <dbReference type="NCBI Taxonomy" id="330153"/>
    <lineage>
        <taxon>Eukaryota</taxon>
        <taxon>Sar</taxon>
        <taxon>Alveolata</taxon>
        <taxon>Perkinsozoa</taxon>
        <taxon>Perkinsea</taxon>
        <taxon>Perkinsida</taxon>
        <taxon>Perkinsidae</taxon>
        <taxon>Perkinsus</taxon>
    </lineage>
</organism>
<reference evidence="1 2" key="1">
    <citation type="submission" date="2020-04" db="EMBL/GenBank/DDBJ databases">
        <title>Perkinsus chesapeaki whole genome sequence.</title>
        <authorList>
            <person name="Bogema D.R."/>
        </authorList>
    </citation>
    <scope>NUCLEOTIDE SEQUENCE [LARGE SCALE GENOMIC DNA]</scope>
    <source>
        <strain evidence="1">ATCC PRA-425</strain>
    </source>
</reference>
<evidence type="ECO:0000313" key="2">
    <source>
        <dbReference type="Proteomes" id="UP000591131"/>
    </source>
</evidence>
<dbReference type="EMBL" id="JAAPAO010003244">
    <property type="protein sequence ID" value="KAF4646637.1"/>
    <property type="molecule type" value="Genomic_DNA"/>
</dbReference>
<comment type="caution">
    <text evidence="1">The sequence shown here is derived from an EMBL/GenBank/DDBJ whole genome shotgun (WGS) entry which is preliminary data.</text>
</comment>
<sequence>PIRIDKVEGKSNITLTGGIKCAPDQLVLYKEPTTNLPLDDTCEEENDFSALEQVDVDQLKVGDFVVYKNAHCDYLFDIGQVKCVLPHEGAVTVDMYMVDHDDRWHGAGRRLQVPVGLLLCLVTMTVQGKLSRRSKTDLRDL</sequence>
<dbReference type="AlphaFoldDB" id="A0A7J6KHM6"/>
<evidence type="ECO:0000313" key="1">
    <source>
        <dbReference type="EMBL" id="KAF4646637.1"/>
    </source>
</evidence>
<protein>
    <submittedName>
        <fullName evidence="1">Uncharacterized protein</fullName>
    </submittedName>
</protein>
<feature type="non-terminal residue" evidence="1">
    <location>
        <position position="1"/>
    </location>
</feature>
<keyword evidence="2" id="KW-1185">Reference proteome</keyword>
<proteinExistence type="predicted"/>
<accession>A0A7J6KHM6</accession>
<name>A0A7J6KHM6_PERCH</name>
<gene>
    <name evidence="1" type="ORF">FOL47_005874</name>
</gene>
<dbReference type="Proteomes" id="UP000591131">
    <property type="component" value="Unassembled WGS sequence"/>
</dbReference>